<organism evidence="2">
    <name type="scientific">marine sediment metagenome</name>
    <dbReference type="NCBI Taxonomy" id="412755"/>
    <lineage>
        <taxon>unclassified sequences</taxon>
        <taxon>metagenomes</taxon>
        <taxon>ecological metagenomes</taxon>
    </lineage>
</organism>
<dbReference type="AlphaFoldDB" id="A0A0F9G651"/>
<evidence type="ECO:0000256" key="1">
    <source>
        <dbReference type="SAM" id="MobiDB-lite"/>
    </source>
</evidence>
<comment type="caution">
    <text evidence="2">The sequence shown here is derived from an EMBL/GenBank/DDBJ whole genome shotgun (WGS) entry which is preliminary data.</text>
</comment>
<name>A0A0F9G651_9ZZZZ</name>
<evidence type="ECO:0000313" key="2">
    <source>
        <dbReference type="EMBL" id="KKL94213.1"/>
    </source>
</evidence>
<sequence length="602" mass="66873">MPIEAVQPSRLQNVVKRGFQRGARYRRARAMFVKQFVGQYYNKQFGLTGDEPLNLIFNTVRSMVPNLVMKNPINKLETKIVAQQPYGELLGLALNQVQEDTGLMETLRAWVVSALFGWGIVKTGIAAKGHMIKFGDVTVDPGQIYTELIDLDDFVIDPICKSVKNSMFLGHQTMVPRQILLDTDIYNHDLVAQLPGSKSMHVDKKVSNITQSNMSAIQIYNLQDMVDVVELHVPEANAIVTIADPRQKVCPDYVGIADFYGPKEGPYTFLSFTPPVQGNPLPIAPVSMYFDLNRMANRTFTRSMDQADRQKDILLYSPALADSAQDIKEADDGDVIACPDPKGINLVSYGGQNIDNSKMLGQLQVWFNYMSGNPDQIAGNMTPGTKGGKETATRSSILQSNASISIEDARDILYDATARVKKKQAWYFHNDPFISLPLTKRTKGNEEIQLELTPEQRQGDFLEFTFSIVQRSMSRLDPTVRSKRIVEFGTNILPAAVNAAMIAMQVGFQFNLERYLTNIGEELGIGIWVQEMFDDPDYQRRLQIMMALGPQNQGKAGGSSPAGVEQNGGFPGKRNIMSQSQEANQSAQQTAAVSQSANQGVY</sequence>
<gene>
    <name evidence="2" type="ORF">LCGC14_1866930</name>
</gene>
<accession>A0A0F9G651</accession>
<feature type="compositionally biased region" description="Low complexity" evidence="1">
    <location>
        <begin position="578"/>
        <end position="602"/>
    </location>
</feature>
<proteinExistence type="predicted"/>
<protein>
    <submittedName>
        <fullName evidence="2">Uncharacterized protein</fullName>
    </submittedName>
</protein>
<feature type="region of interest" description="Disordered" evidence="1">
    <location>
        <begin position="551"/>
        <end position="602"/>
    </location>
</feature>
<dbReference type="EMBL" id="LAZR01018984">
    <property type="protein sequence ID" value="KKL94213.1"/>
    <property type="molecule type" value="Genomic_DNA"/>
</dbReference>
<reference evidence="2" key="1">
    <citation type="journal article" date="2015" name="Nature">
        <title>Complex archaea that bridge the gap between prokaryotes and eukaryotes.</title>
        <authorList>
            <person name="Spang A."/>
            <person name="Saw J.H."/>
            <person name="Jorgensen S.L."/>
            <person name="Zaremba-Niedzwiedzka K."/>
            <person name="Martijn J."/>
            <person name="Lind A.E."/>
            <person name="van Eijk R."/>
            <person name="Schleper C."/>
            <person name="Guy L."/>
            <person name="Ettema T.J."/>
        </authorList>
    </citation>
    <scope>NUCLEOTIDE SEQUENCE</scope>
</reference>